<evidence type="ECO:0000313" key="1">
    <source>
        <dbReference type="EMBL" id="STE85703.1"/>
    </source>
</evidence>
<dbReference type="AlphaFoldDB" id="A0A376KSM2"/>
<protein>
    <submittedName>
        <fullName evidence="1">Uncharacterized protein</fullName>
    </submittedName>
</protein>
<reference evidence="1 2" key="1">
    <citation type="submission" date="2018-06" db="EMBL/GenBank/DDBJ databases">
        <authorList>
            <consortium name="Pathogen Informatics"/>
            <person name="Doyle S."/>
        </authorList>
    </citation>
    <scope>NUCLEOTIDE SEQUENCE [LARGE SCALE GENOMIC DNA]</scope>
    <source>
        <strain evidence="1 2">NCTC10418</strain>
    </source>
</reference>
<proteinExistence type="predicted"/>
<organism evidence="1 2">
    <name type="scientific">Escherichia coli</name>
    <dbReference type="NCBI Taxonomy" id="562"/>
    <lineage>
        <taxon>Bacteria</taxon>
        <taxon>Pseudomonadati</taxon>
        <taxon>Pseudomonadota</taxon>
        <taxon>Gammaproteobacteria</taxon>
        <taxon>Enterobacterales</taxon>
        <taxon>Enterobacteriaceae</taxon>
        <taxon>Escherichia</taxon>
    </lineage>
</organism>
<dbReference type="EMBL" id="UFZQ01000001">
    <property type="protein sequence ID" value="STE85703.1"/>
    <property type="molecule type" value="Genomic_DNA"/>
</dbReference>
<evidence type="ECO:0000313" key="2">
    <source>
        <dbReference type="Proteomes" id="UP000255460"/>
    </source>
</evidence>
<accession>A0A376KSM2</accession>
<sequence length="45" mass="5015">MLLAEHNYGMYHSALRITNNLVPTATQDGEKLKGGVHMRVYTGLL</sequence>
<name>A0A376KSM2_ECOLX</name>
<dbReference type="Proteomes" id="UP000255460">
    <property type="component" value="Unassembled WGS sequence"/>
</dbReference>
<gene>
    <name evidence="1" type="ORF">NCTC10418_03324</name>
</gene>